<keyword evidence="4" id="KW-0732">Signal</keyword>
<dbReference type="Proteomes" id="UP000319143">
    <property type="component" value="Unassembled WGS sequence"/>
</dbReference>
<reference evidence="6 7" key="1">
    <citation type="submission" date="2019-02" db="EMBL/GenBank/DDBJ databases">
        <title>Deep-cultivation of Planctomycetes and their phenomic and genomic characterization uncovers novel biology.</title>
        <authorList>
            <person name="Wiegand S."/>
            <person name="Jogler M."/>
            <person name="Boedeker C."/>
            <person name="Pinto D."/>
            <person name="Vollmers J."/>
            <person name="Rivas-Marin E."/>
            <person name="Kohn T."/>
            <person name="Peeters S.H."/>
            <person name="Heuer A."/>
            <person name="Rast P."/>
            <person name="Oberbeckmann S."/>
            <person name="Bunk B."/>
            <person name="Jeske O."/>
            <person name="Meyerdierks A."/>
            <person name="Storesund J.E."/>
            <person name="Kallscheuer N."/>
            <person name="Luecker S."/>
            <person name="Lage O.M."/>
            <person name="Pohl T."/>
            <person name="Merkel B.J."/>
            <person name="Hornburger P."/>
            <person name="Mueller R.-W."/>
            <person name="Bruemmer F."/>
            <person name="Labrenz M."/>
            <person name="Spormann A.M."/>
            <person name="Op Den Camp H."/>
            <person name="Overmann J."/>
            <person name="Amann R."/>
            <person name="Jetten M.S.M."/>
            <person name="Mascher T."/>
            <person name="Medema M.H."/>
            <person name="Devos D.P."/>
            <person name="Kaster A.-K."/>
            <person name="Ovreas L."/>
            <person name="Rohde M."/>
            <person name="Galperin M.Y."/>
            <person name="Jogler C."/>
        </authorList>
    </citation>
    <scope>NUCLEOTIDE SEQUENCE [LARGE SCALE GENOMIC DNA]</scope>
    <source>
        <strain evidence="6 7">Poly41</strain>
    </source>
</reference>
<dbReference type="Pfam" id="PF00160">
    <property type="entry name" value="Pro_isomerase"/>
    <property type="match status" value="1"/>
</dbReference>
<dbReference type="PROSITE" id="PS00170">
    <property type="entry name" value="CSA_PPIASE_1"/>
    <property type="match status" value="1"/>
</dbReference>
<keyword evidence="3 4" id="KW-0413">Isomerase</keyword>
<dbReference type="InterPro" id="IPR002130">
    <property type="entry name" value="Cyclophilin-type_PPIase_dom"/>
</dbReference>
<evidence type="ECO:0000256" key="1">
    <source>
        <dbReference type="ARBA" id="ARBA00007365"/>
    </source>
</evidence>
<evidence type="ECO:0000256" key="3">
    <source>
        <dbReference type="ARBA" id="ARBA00023235"/>
    </source>
</evidence>
<dbReference type="GO" id="GO:0003755">
    <property type="term" value="F:peptidyl-prolyl cis-trans isomerase activity"/>
    <property type="evidence" value="ECO:0007669"/>
    <property type="project" value="UniProtKB-UniRule"/>
</dbReference>
<evidence type="ECO:0000259" key="5">
    <source>
        <dbReference type="PROSITE" id="PS50072"/>
    </source>
</evidence>
<evidence type="ECO:0000256" key="2">
    <source>
        <dbReference type="ARBA" id="ARBA00023110"/>
    </source>
</evidence>
<dbReference type="Gene3D" id="2.40.100.10">
    <property type="entry name" value="Cyclophilin-like"/>
    <property type="match status" value="1"/>
</dbReference>
<sequence length="201" mass="22143" precursor="true">MVLRFALVAAATFAAMGFGIDTATAQEPVFVQLDTSEGTIVLELNVEKAPKSVANFVQYVKDGFYKDVIFHRVIDGFMIQAGGYDTDMKMKKTLPTIRNEAGNRLSNEKYTIAMARKGDPHSADSQFFINTGNNTNLDRANFQDGFGYTVFGRVIEGQEVVDRIGKAATKSIPDPVIRGALMRDVPVTQIVIKDARVVEKK</sequence>
<dbReference type="PRINTS" id="PR00153">
    <property type="entry name" value="CSAPPISMRASE"/>
</dbReference>
<comment type="catalytic activity">
    <reaction evidence="4">
        <text>[protein]-peptidylproline (omega=180) = [protein]-peptidylproline (omega=0)</text>
        <dbReference type="Rhea" id="RHEA:16237"/>
        <dbReference type="Rhea" id="RHEA-COMP:10747"/>
        <dbReference type="Rhea" id="RHEA-COMP:10748"/>
        <dbReference type="ChEBI" id="CHEBI:83833"/>
        <dbReference type="ChEBI" id="CHEBI:83834"/>
        <dbReference type="EC" id="5.2.1.8"/>
    </reaction>
</comment>
<dbReference type="GO" id="GO:0006457">
    <property type="term" value="P:protein folding"/>
    <property type="evidence" value="ECO:0007669"/>
    <property type="project" value="InterPro"/>
</dbReference>
<dbReference type="SUPFAM" id="SSF50891">
    <property type="entry name" value="Cyclophilin-like"/>
    <property type="match status" value="1"/>
</dbReference>
<dbReference type="PROSITE" id="PS50072">
    <property type="entry name" value="CSA_PPIASE_2"/>
    <property type="match status" value="1"/>
</dbReference>
<organism evidence="6 7">
    <name type="scientific">Novipirellula artificiosorum</name>
    <dbReference type="NCBI Taxonomy" id="2528016"/>
    <lineage>
        <taxon>Bacteria</taxon>
        <taxon>Pseudomonadati</taxon>
        <taxon>Planctomycetota</taxon>
        <taxon>Planctomycetia</taxon>
        <taxon>Pirellulales</taxon>
        <taxon>Pirellulaceae</taxon>
        <taxon>Novipirellula</taxon>
    </lineage>
</organism>
<dbReference type="OrthoDB" id="270889at2"/>
<feature type="signal peptide" evidence="4">
    <location>
        <begin position="1"/>
        <end position="25"/>
    </location>
</feature>
<name>A0A5C6E6Q2_9BACT</name>
<proteinExistence type="inferred from homology"/>
<comment type="function">
    <text evidence="4">PPIases accelerate the folding of proteins. It catalyzes the cis-trans isomerization of proline imidic peptide bonds in oligopeptides.</text>
</comment>
<evidence type="ECO:0000313" key="6">
    <source>
        <dbReference type="EMBL" id="TWU42859.1"/>
    </source>
</evidence>
<comment type="similarity">
    <text evidence="1 4">Belongs to the cyclophilin-type PPIase family.</text>
</comment>
<comment type="caution">
    <text evidence="6">The sequence shown here is derived from an EMBL/GenBank/DDBJ whole genome shotgun (WGS) entry which is preliminary data.</text>
</comment>
<feature type="domain" description="PPIase cyclophilin-type" evidence="5">
    <location>
        <begin position="38"/>
        <end position="197"/>
    </location>
</feature>
<dbReference type="InterPro" id="IPR044665">
    <property type="entry name" value="E_coli_cyclophilin_A-like"/>
</dbReference>
<evidence type="ECO:0000256" key="4">
    <source>
        <dbReference type="RuleBase" id="RU363019"/>
    </source>
</evidence>
<dbReference type="PANTHER" id="PTHR43246">
    <property type="entry name" value="PEPTIDYL-PROLYL CIS-TRANS ISOMERASE CYP38, CHLOROPLASTIC"/>
    <property type="match status" value="1"/>
</dbReference>
<protein>
    <recommendedName>
        <fullName evidence="4">Peptidyl-prolyl cis-trans isomerase</fullName>
        <shortName evidence="4">PPIase</shortName>
        <ecNumber evidence="4">5.2.1.8</ecNumber>
    </recommendedName>
</protein>
<accession>A0A5C6E6Q2</accession>
<dbReference type="InterPro" id="IPR029000">
    <property type="entry name" value="Cyclophilin-like_dom_sf"/>
</dbReference>
<dbReference type="InterPro" id="IPR020892">
    <property type="entry name" value="Cyclophilin-type_PPIase_CS"/>
</dbReference>
<dbReference type="EMBL" id="SJPV01000001">
    <property type="protein sequence ID" value="TWU42859.1"/>
    <property type="molecule type" value="Genomic_DNA"/>
</dbReference>
<feature type="chain" id="PRO_5023022601" description="Peptidyl-prolyl cis-trans isomerase" evidence="4">
    <location>
        <begin position="26"/>
        <end position="201"/>
    </location>
</feature>
<dbReference type="RefSeq" id="WP_146524838.1">
    <property type="nucleotide sequence ID" value="NZ_SJPV01000001.1"/>
</dbReference>
<evidence type="ECO:0000313" key="7">
    <source>
        <dbReference type="Proteomes" id="UP000319143"/>
    </source>
</evidence>
<gene>
    <name evidence="6" type="ORF">Poly41_11600</name>
</gene>
<dbReference type="AlphaFoldDB" id="A0A5C6E6Q2"/>
<keyword evidence="2 4" id="KW-0697">Rotamase</keyword>
<dbReference type="EC" id="5.2.1.8" evidence="4"/>
<keyword evidence="7" id="KW-1185">Reference proteome</keyword>